<gene>
    <name evidence="2" type="ORF">NVS89_18460</name>
</gene>
<evidence type="ECO:0000256" key="1">
    <source>
        <dbReference type="SAM" id="SignalP"/>
    </source>
</evidence>
<dbReference type="RefSeq" id="WP_258734225.1">
    <property type="nucleotide sequence ID" value="NZ_JANTHZ010000009.1"/>
</dbReference>
<evidence type="ECO:0000313" key="2">
    <source>
        <dbReference type="EMBL" id="MCS0497073.1"/>
    </source>
</evidence>
<protein>
    <submittedName>
        <fullName evidence="2">Polysaccharide lyase</fullName>
    </submittedName>
</protein>
<organism evidence="2 3">
    <name type="scientific">Ancylobacter mangrovi</name>
    <dbReference type="NCBI Taxonomy" id="2972472"/>
    <lineage>
        <taxon>Bacteria</taxon>
        <taxon>Pseudomonadati</taxon>
        <taxon>Pseudomonadota</taxon>
        <taxon>Alphaproteobacteria</taxon>
        <taxon>Hyphomicrobiales</taxon>
        <taxon>Xanthobacteraceae</taxon>
        <taxon>Ancylobacter</taxon>
    </lineage>
</organism>
<dbReference type="Gene3D" id="2.60.120.200">
    <property type="match status" value="1"/>
</dbReference>
<dbReference type="Proteomes" id="UP001151088">
    <property type="component" value="Unassembled WGS sequence"/>
</dbReference>
<proteinExistence type="predicted"/>
<evidence type="ECO:0000313" key="3">
    <source>
        <dbReference type="Proteomes" id="UP001151088"/>
    </source>
</evidence>
<name>A0A9X2PIX0_9HYPH</name>
<accession>A0A9X2PIX0</accession>
<keyword evidence="3" id="KW-1185">Reference proteome</keyword>
<sequence>MTRFLPRRAATTVVSCAAALAALAAPAGAQQAGAQPTDGRDMVLFDGFEDTSFAPGGGLFYKKNREQGAGSYTFESEVVRSGKQAIDLSVRSQCKQVNGLCSERAEVWEKPEVLVLYGEPVWYAFSMQMAQPIPTERHRYVMAQWKREIDPGADGDFSPLLALRMIDGRIAVTVDTDQATFTATGCQPGDTPASTPDSFSQFRSLVALGAGGTSTETAKAAGFTGCTQDQRVTARGGEIPALTSGWIDFVFQVKPGPNGDGRIDILANGAWVATVEGTIGHKGDGLGSHMYFKFGPYRAGQDGEWRIYYDDFRRGPNCTDVAPEKVCAQVTASAGGVSSATP</sequence>
<reference evidence="2" key="1">
    <citation type="submission" date="2022-08" db="EMBL/GenBank/DDBJ databases">
        <authorList>
            <person name="Li F."/>
        </authorList>
    </citation>
    <scope>NUCLEOTIDE SEQUENCE</scope>
    <source>
        <strain evidence="2">MQZ15Z-1</strain>
    </source>
</reference>
<dbReference type="AlphaFoldDB" id="A0A9X2PIX0"/>
<keyword evidence="1" id="KW-0732">Signal</keyword>
<dbReference type="EMBL" id="JANTHZ010000009">
    <property type="protein sequence ID" value="MCS0497073.1"/>
    <property type="molecule type" value="Genomic_DNA"/>
</dbReference>
<comment type="caution">
    <text evidence="2">The sequence shown here is derived from an EMBL/GenBank/DDBJ whole genome shotgun (WGS) entry which is preliminary data.</text>
</comment>
<feature type="chain" id="PRO_5040873463" evidence="1">
    <location>
        <begin position="25"/>
        <end position="342"/>
    </location>
</feature>
<keyword evidence="2" id="KW-0456">Lyase</keyword>
<dbReference type="InterPro" id="IPR025975">
    <property type="entry name" value="Polysacc_lyase"/>
</dbReference>
<dbReference type="GO" id="GO:0016829">
    <property type="term" value="F:lyase activity"/>
    <property type="evidence" value="ECO:0007669"/>
    <property type="project" value="UniProtKB-KW"/>
</dbReference>
<dbReference type="Pfam" id="PF14099">
    <property type="entry name" value="Polysacc_lyase"/>
    <property type="match status" value="1"/>
</dbReference>
<feature type="signal peptide" evidence="1">
    <location>
        <begin position="1"/>
        <end position="24"/>
    </location>
</feature>